<gene>
    <name evidence="2" type="ORF">H9L10_04405</name>
</gene>
<dbReference type="SMART" id="SM00421">
    <property type="entry name" value="HTH_LUXR"/>
    <property type="match status" value="1"/>
</dbReference>
<dbReference type="InterPro" id="IPR016032">
    <property type="entry name" value="Sig_transdc_resp-reg_C-effctor"/>
</dbReference>
<protein>
    <submittedName>
        <fullName evidence="2">Helix-turn-helix transcriptional regulator</fullName>
    </submittedName>
</protein>
<dbReference type="GO" id="GO:0003677">
    <property type="term" value="F:DNA binding"/>
    <property type="evidence" value="ECO:0007669"/>
    <property type="project" value="InterPro"/>
</dbReference>
<organism evidence="2 3">
    <name type="scientific">Phycicoccus endophyticus</name>
    <dbReference type="NCBI Taxonomy" id="1690220"/>
    <lineage>
        <taxon>Bacteria</taxon>
        <taxon>Bacillati</taxon>
        <taxon>Actinomycetota</taxon>
        <taxon>Actinomycetes</taxon>
        <taxon>Micrococcales</taxon>
        <taxon>Intrasporangiaceae</taxon>
        <taxon>Phycicoccus</taxon>
    </lineage>
</organism>
<sequence>MGAEDVRTSPGAFFDDVATLMLRGDPRLTPLGPHRLADDHFRRRAEQVRHSVWNMQNRMSLRALRRGAAVAAGLEHDAVTHRDLYAPLCVDSCPLVTTAVPAMRVGPVPGPMLLTDGSHVFLSGPEGTRVSGSVWASQDPVILAAATAVFEECWRAARPWQEATDRPVLERRTYEVALRLADGAGDREIAAELGISRRTVSAEVRTVIDWLQARGRGHAIALLVGVGR</sequence>
<evidence type="ECO:0000313" key="2">
    <source>
        <dbReference type="EMBL" id="QNN50285.1"/>
    </source>
</evidence>
<dbReference type="Gene3D" id="1.10.10.10">
    <property type="entry name" value="Winged helix-like DNA-binding domain superfamily/Winged helix DNA-binding domain"/>
    <property type="match status" value="1"/>
</dbReference>
<dbReference type="RefSeq" id="WP_166097725.1">
    <property type="nucleotide sequence ID" value="NZ_BMMY01000001.1"/>
</dbReference>
<name>A0A7G9R3W0_9MICO</name>
<accession>A0A7G9R3W0</accession>
<dbReference type="SUPFAM" id="SSF46894">
    <property type="entry name" value="C-terminal effector domain of the bipartite response regulators"/>
    <property type="match status" value="1"/>
</dbReference>
<evidence type="ECO:0000259" key="1">
    <source>
        <dbReference type="SMART" id="SM00421"/>
    </source>
</evidence>
<dbReference type="Proteomes" id="UP000515976">
    <property type="component" value="Chromosome"/>
</dbReference>
<dbReference type="KEGG" id="pei:H9L10_04405"/>
<dbReference type="Pfam" id="PF00196">
    <property type="entry name" value="GerE"/>
    <property type="match status" value="1"/>
</dbReference>
<feature type="domain" description="HTH luxR-type" evidence="1">
    <location>
        <begin position="166"/>
        <end position="223"/>
    </location>
</feature>
<reference evidence="2 3" key="1">
    <citation type="submission" date="2020-08" db="EMBL/GenBank/DDBJ databases">
        <title>Genome sequence of Phycicoccus endophyticus JCM 31784T.</title>
        <authorList>
            <person name="Hyun D.-W."/>
            <person name="Bae J.-W."/>
        </authorList>
    </citation>
    <scope>NUCLEOTIDE SEQUENCE [LARGE SCALE GENOMIC DNA]</scope>
    <source>
        <strain evidence="2 3">JCM 31784</strain>
    </source>
</reference>
<keyword evidence="3" id="KW-1185">Reference proteome</keyword>
<proteinExistence type="predicted"/>
<dbReference type="InterPro" id="IPR036388">
    <property type="entry name" value="WH-like_DNA-bd_sf"/>
</dbReference>
<evidence type="ECO:0000313" key="3">
    <source>
        <dbReference type="Proteomes" id="UP000515976"/>
    </source>
</evidence>
<dbReference type="GO" id="GO:0006355">
    <property type="term" value="P:regulation of DNA-templated transcription"/>
    <property type="evidence" value="ECO:0007669"/>
    <property type="project" value="InterPro"/>
</dbReference>
<dbReference type="InterPro" id="IPR000792">
    <property type="entry name" value="Tscrpt_reg_LuxR_C"/>
</dbReference>
<dbReference type="AlphaFoldDB" id="A0A7G9R3W0"/>
<dbReference type="EMBL" id="CP060712">
    <property type="protein sequence ID" value="QNN50285.1"/>
    <property type="molecule type" value="Genomic_DNA"/>
</dbReference>